<keyword evidence="3" id="KW-1185">Reference proteome</keyword>
<name>A0AAW1XSA5_RUBAR</name>
<comment type="caution">
    <text evidence="2">The sequence shown here is derived from an EMBL/GenBank/DDBJ whole genome shotgun (WGS) entry which is preliminary data.</text>
</comment>
<dbReference type="Proteomes" id="UP001457282">
    <property type="component" value="Unassembled WGS sequence"/>
</dbReference>
<gene>
    <name evidence="2" type="ORF">M0R45_015660</name>
</gene>
<feature type="region of interest" description="Disordered" evidence="1">
    <location>
        <begin position="1"/>
        <end position="77"/>
    </location>
</feature>
<organism evidence="2 3">
    <name type="scientific">Rubus argutus</name>
    <name type="common">Southern blackberry</name>
    <dbReference type="NCBI Taxonomy" id="59490"/>
    <lineage>
        <taxon>Eukaryota</taxon>
        <taxon>Viridiplantae</taxon>
        <taxon>Streptophyta</taxon>
        <taxon>Embryophyta</taxon>
        <taxon>Tracheophyta</taxon>
        <taxon>Spermatophyta</taxon>
        <taxon>Magnoliopsida</taxon>
        <taxon>eudicotyledons</taxon>
        <taxon>Gunneridae</taxon>
        <taxon>Pentapetalae</taxon>
        <taxon>rosids</taxon>
        <taxon>fabids</taxon>
        <taxon>Rosales</taxon>
        <taxon>Rosaceae</taxon>
        <taxon>Rosoideae</taxon>
        <taxon>Rosoideae incertae sedis</taxon>
        <taxon>Rubus</taxon>
    </lineage>
</organism>
<evidence type="ECO:0000313" key="2">
    <source>
        <dbReference type="EMBL" id="KAK9938950.1"/>
    </source>
</evidence>
<evidence type="ECO:0000256" key="1">
    <source>
        <dbReference type="SAM" id="MobiDB-lite"/>
    </source>
</evidence>
<accession>A0AAW1XSA5</accession>
<protein>
    <submittedName>
        <fullName evidence="2">Uncharacterized protein</fullName>
    </submittedName>
</protein>
<sequence>MAAASRSQGESTSPSIPSITSALVTANPNSTPTGNQVPNTNPNLNPDLNPNPDHPSVQDIHDQVNSKTNGTSSMWAHGRKCQPCPLYEKPEDKGQTTLNRDNVSGGVGFHAFNQNSSVVNDENKSVVVLNLLHCRLSSQWILEDLVMVQLVSWWCTNAGILDLRKREAVAALSFL</sequence>
<feature type="compositionally biased region" description="Polar residues" evidence="1">
    <location>
        <begin position="1"/>
        <end position="10"/>
    </location>
</feature>
<feature type="compositionally biased region" description="Low complexity" evidence="1">
    <location>
        <begin position="11"/>
        <end position="21"/>
    </location>
</feature>
<dbReference type="AlphaFoldDB" id="A0AAW1XSA5"/>
<feature type="compositionally biased region" description="Low complexity" evidence="1">
    <location>
        <begin position="38"/>
        <end position="55"/>
    </location>
</feature>
<proteinExistence type="predicted"/>
<dbReference type="EMBL" id="JBEDUW010000003">
    <property type="protein sequence ID" value="KAK9938950.1"/>
    <property type="molecule type" value="Genomic_DNA"/>
</dbReference>
<feature type="compositionally biased region" description="Polar residues" evidence="1">
    <location>
        <begin position="22"/>
        <end position="37"/>
    </location>
</feature>
<evidence type="ECO:0000313" key="3">
    <source>
        <dbReference type="Proteomes" id="UP001457282"/>
    </source>
</evidence>
<reference evidence="2 3" key="1">
    <citation type="journal article" date="2023" name="G3 (Bethesda)">
        <title>A chromosome-length genome assembly and annotation of blackberry (Rubus argutus, cv. 'Hillquist').</title>
        <authorList>
            <person name="Bruna T."/>
            <person name="Aryal R."/>
            <person name="Dudchenko O."/>
            <person name="Sargent D.J."/>
            <person name="Mead D."/>
            <person name="Buti M."/>
            <person name="Cavallini A."/>
            <person name="Hytonen T."/>
            <person name="Andres J."/>
            <person name="Pham M."/>
            <person name="Weisz D."/>
            <person name="Mascagni F."/>
            <person name="Usai G."/>
            <person name="Natali L."/>
            <person name="Bassil N."/>
            <person name="Fernandez G.E."/>
            <person name="Lomsadze A."/>
            <person name="Armour M."/>
            <person name="Olukolu B."/>
            <person name="Poorten T."/>
            <person name="Britton C."/>
            <person name="Davik J."/>
            <person name="Ashrafi H."/>
            <person name="Aiden E.L."/>
            <person name="Borodovsky M."/>
            <person name="Worthington M."/>
        </authorList>
    </citation>
    <scope>NUCLEOTIDE SEQUENCE [LARGE SCALE GENOMIC DNA]</scope>
    <source>
        <strain evidence="2">PI 553951</strain>
    </source>
</reference>
<feature type="compositionally biased region" description="Polar residues" evidence="1">
    <location>
        <begin position="65"/>
        <end position="74"/>
    </location>
</feature>